<dbReference type="EMBL" id="BQMJ01000013">
    <property type="protein sequence ID" value="GJQ10129.1"/>
    <property type="molecule type" value="Genomic_DNA"/>
</dbReference>
<evidence type="ECO:0000259" key="4">
    <source>
        <dbReference type="Pfam" id="PF02223"/>
    </source>
</evidence>
<dbReference type="GO" id="GO:0006235">
    <property type="term" value="P:dTTP biosynthetic process"/>
    <property type="evidence" value="ECO:0007669"/>
    <property type="project" value="TreeGrafter"/>
</dbReference>
<dbReference type="GO" id="GO:0006233">
    <property type="term" value="P:dTDP biosynthetic process"/>
    <property type="evidence" value="ECO:0007669"/>
    <property type="project" value="TreeGrafter"/>
</dbReference>
<sequence length="167" mass="19824">MIIAFEGIDGSGKTTLARSIANYFQATYVHFPRNPELSNYEMLLDRISFYYFEYLPYRKLTIVDRWSPSGYAYNEEEEKDAFYLDSCFFLVPHTCFFLDVDPAIAHQRRSDEETVQKLDAVNKKYKEIIKRLNVVVKLDAQETKQALFEQVKNRIQTEMNFVYRHSK</sequence>
<evidence type="ECO:0000256" key="3">
    <source>
        <dbReference type="ARBA" id="ARBA00022840"/>
    </source>
</evidence>
<dbReference type="GO" id="GO:0004798">
    <property type="term" value="F:dTMP kinase activity"/>
    <property type="evidence" value="ECO:0007669"/>
    <property type="project" value="TreeGrafter"/>
</dbReference>
<reference evidence="5" key="2">
    <citation type="submission" date="2022-01" db="EMBL/GenBank/DDBJ databases">
        <authorList>
            <person name="Hirooka S."/>
            <person name="Miyagishima S.Y."/>
        </authorList>
    </citation>
    <scope>NUCLEOTIDE SEQUENCE</scope>
    <source>
        <strain evidence="5">NBRC 102759</strain>
    </source>
</reference>
<dbReference type="SUPFAM" id="SSF52540">
    <property type="entry name" value="P-loop containing nucleoside triphosphate hydrolases"/>
    <property type="match status" value="1"/>
</dbReference>
<evidence type="ECO:0000313" key="6">
    <source>
        <dbReference type="Proteomes" id="UP001061958"/>
    </source>
</evidence>
<keyword evidence="6" id="KW-1185">Reference proteome</keyword>
<dbReference type="Proteomes" id="UP001061958">
    <property type="component" value="Unassembled WGS sequence"/>
</dbReference>
<keyword evidence="3" id="KW-0067">ATP-binding</keyword>
<gene>
    <name evidence="5" type="ORF">GpartN1_g1920.t1</name>
</gene>
<dbReference type="Pfam" id="PF02223">
    <property type="entry name" value="Thymidylate_kin"/>
    <property type="match status" value="1"/>
</dbReference>
<accession>A0A9C7PTX5</accession>
<evidence type="ECO:0000256" key="2">
    <source>
        <dbReference type="ARBA" id="ARBA00022741"/>
    </source>
</evidence>
<proteinExistence type="inferred from homology"/>
<dbReference type="PANTHER" id="PTHR10344:SF4">
    <property type="entry name" value="UMP-CMP KINASE 2, MITOCHONDRIAL"/>
    <property type="match status" value="1"/>
</dbReference>
<dbReference type="GO" id="GO:0006227">
    <property type="term" value="P:dUDP biosynthetic process"/>
    <property type="evidence" value="ECO:0007669"/>
    <property type="project" value="TreeGrafter"/>
</dbReference>
<name>A0A9C7PTX5_9RHOD</name>
<evidence type="ECO:0000313" key="5">
    <source>
        <dbReference type="EMBL" id="GJQ10129.1"/>
    </source>
</evidence>
<dbReference type="AlphaFoldDB" id="A0A9C7PTX5"/>
<dbReference type="OrthoDB" id="425602at2759"/>
<dbReference type="InterPro" id="IPR027417">
    <property type="entry name" value="P-loop_NTPase"/>
</dbReference>
<dbReference type="GO" id="GO:0005524">
    <property type="term" value="F:ATP binding"/>
    <property type="evidence" value="ECO:0007669"/>
    <property type="project" value="UniProtKB-KW"/>
</dbReference>
<organism evidence="5 6">
    <name type="scientific">Galdieria partita</name>
    <dbReference type="NCBI Taxonomy" id="83374"/>
    <lineage>
        <taxon>Eukaryota</taxon>
        <taxon>Rhodophyta</taxon>
        <taxon>Bangiophyceae</taxon>
        <taxon>Galdieriales</taxon>
        <taxon>Galdieriaceae</taxon>
        <taxon>Galdieria</taxon>
    </lineage>
</organism>
<dbReference type="PANTHER" id="PTHR10344">
    <property type="entry name" value="THYMIDYLATE KINASE"/>
    <property type="match status" value="1"/>
</dbReference>
<comment type="similarity">
    <text evidence="1">Belongs to the thymidylate kinase family.</text>
</comment>
<dbReference type="CDD" id="cd01672">
    <property type="entry name" value="TMPK"/>
    <property type="match status" value="1"/>
</dbReference>
<keyword evidence="2" id="KW-0547">Nucleotide-binding</keyword>
<dbReference type="GO" id="GO:0005737">
    <property type="term" value="C:cytoplasm"/>
    <property type="evidence" value="ECO:0007669"/>
    <property type="project" value="TreeGrafter"/>
</dbReference>
<evidence type="ECO:0000256" key="1">
    <source>
        <dbReference type="ARBA" id="ARBA00009776"/>
    </source>
</evidence>
<reference evidence="5" key="1">
    <citation type="journal article" date="2022" name="Proc. Natl. Acad. Sci. U.S.A.">
        <title>Life cycle and functional genomics of the unicellular red alga Galdieria for elucidating algal and plant evolution and industrial use.</title>
        <authorList>
            <person name="Hirooka S."/>
            <person name="Itabashi T."/>
            <person name="Ichinose T.M."/>
            <person name="Onuma R."/>
            <person name="Fujiwara T."/>
            <person name="Yamashita S."/>
            <person name="Jong L.W."/>
            <person name="Tomita R."/>
            <person name="Iwane A.H."/>
            <person name="Miyagishima S.Y."/>
        </authorList>
    </citation>
    <scope>NUCLEOTIDE SEQUENCE</scope>
    <source>
        <strain evidence="5">NBRC 102759</strain>
    </source>
</reference>
<protein>
    <recommendedName>
        <fullName evidence="4">Thymidylate kinase-like domain-containing protein</fullName>
    </recommendedName>
</protein>
<comment type="caution">
    <text evidence="5">The sequence shown here is derived from an EMBL/GenBank/DDBJ whole genome shotgun (WGS) entry which is preliminary data.</text>
</comment>
<dbReference type="Gene3D" id="3.40.50.300">
    <property type="entry name" value="P-loop containing nucleotide triphosphate hydrolases"/>
    <property type="match status" value="1"/>
</dbReference>
<dbReference type="InterPro" id="IPR039430">
    <property type="entry name" value="Thymidylate_kin-like_dom"/>
</dbReference>
<feature type="domain" description="Thymidylate kinase-like" evidence="4">
    <location>
        <begin position="53"/>
        <end position="149"/>
    </location>
</feature>